<dbReference type="PANTHER" id="PTHR38434:SF1">
    <property type="entry name" value="BLL2549 PROTEIN"/>
    <property type="match status" value="1"/>
</dbReference>
<keyword evidence="2" id="KW-0472">Membrane</keyword>
<feature type="transmembrane region" description="Helical" evidence="2">
    <location>
        <begin position="395"/>
        <end position="413"/>
    </location>
</feature>
<feature type="transmembrane region" description="Helical" evidence="2">
    <location>
        <begin position="346"/>
        <end position="364"/>
    </location>
</feature>
<dbReference type="RefSeq" id="WP_120048863.1">
    <property type="nucleotide sequence ID" value="NZ_RAHX01000001.1"/>
</dbReference>
<keyword evidence="2" id="KW-0812">Transmembrane</keyword>
<feature type="region of interest" description="Disordered" evidence="1">
    <location>
        <begin position="79"/>
        <end position="115"/>
    </location>
</feature>
<evidence type="ECO:0000256" key="1">
    <source>
        <dbReference type="SAM" id="MobiDB-lite"/>
    </source>
</evidence>
<feature type="transmembrane region" description="Helical" evidence="2">
    <location>
        <begin position="196"/>
        <end position="212"/>
    </location>
</feature>
<dbReference type="OrthoDB" id="5422830at2"/>
<feature type="transmembrane region" description="Helical" evidence="2">
    <location>
        <begin position="558"/>
        <end position="579"/>
    </location>
</feature>
<feature type="transmembrane region" description="Helical" evidence="2">
    <location>
        <begin position="591"/>
        <end position="610"/>
    </location>
</feature>
<proteinExistence type="predicted"/>
<dbReference type="Pfam" id="PF10101">
    <property type="entry name" value="DUF2339"/>
    <property type="match status" value="1"/>
</dbReference>
<feature type="transmembrane region" description="Helical" evidence="2">
    <location>
        <begin position="370"/>
        <end position="388"/>
    </location>
</feature>
<feature type="transmembrane region" description="Helical" evidence="2">
    <location>
        <begin position="827"/>
        <end position="848"/>
    </location>
</feature>
<feature type="transmembrane region" description="Helical" evidence="2">
    <location>
        <begin position="268"/>
        <end position="284"/>
    </location>
</feature>
<dbReference type="PANTHER" id="PTHR38434">
    <property type="entry name" value="BLL2549 PROTEIN"/>
    <property type="match status" value="1"/>
</dbReference>
<feature type="transmembrane region" description="Helical" evidence="2">
    <location>
        <begin position="448"/>
        <end position="467"/>
    </location>
</feature>
<dbReference type="AlphaFoldDB" id="A0A419RVQ7"/>
<protein>
    <submittedName>
        <fullName evidence="3">DUF2339 domain-containing protein</fullName>
    </submittedName>
</protein>
<accession>A0A419RVQ7</accession>
<feature type="transmembrane region" description="Helical" evidence="2">
    <location>
        <begin position="665"/>
        <end position="688"/>
    </location>
</feature>
<feature type="transmembrane region" description="Helical" evidence="2">
    <location>
        <begin position="506"/>
        <end position="523"/>
    </location>
</feature>
<feature type="transmembrane region" description="Helical" evidence="2">
    <location>
        <begin position="923"/>
        <end position="941"/>
    </location>
</feature>
<dbReference type="InterPro" id="IPR014600">
    <property type="entry name" value="UCP035905_mem"/>
</dbReference>
<dbReference type="Proteomes" id="UP000285232">
    <property type="component" value="Unassembled WGS sequence"/>
</dbReference>
<evidence type="ECO:0000256" key="2">
    <source>
        <dbReference type="SAM" id="Phobius"/>
    </source>
</evidence>
<name>A0A419RVQ7_9SPHN</name>
<feature type="transmembrane region" description="Helical" evidence="2">
    <location>
        <begin position="795"/>
        <end position="815"/>
    </location>
</feature>
<evidence type="ECO:0000313" key="4">
    <source>
        <dbReference type="Proteomes" id="UP000285232"/>
    </source>
</evidence>
<feature type="transmembrane region" description="Helical" evidence="2">
    <location>
        <begin position="771"/>
        <end position="788"/>
    </location>
</feature>
<organism evidence="3 4">
    <name type="scientific">Aurantiacibacter aquimixticola</name>
    <dbReference type="NCBI Taxonomy" id="1958945"/>
    <lineage>
        <taxon>Bacteria</taxon>
        <taxon>Pseudomonadati</taxon>
        <taxon>Pseudomonadota</taxon>
        <taxon>Alphaproteobacteria</taxon>
        <taxon>Sphingomonadales</taxon>
        <taxon>Erythrobacteraceae</taxon>
        <taxon>Aurantiacibacter</taxon>
    </lineage>
</organism>
<feature type="transmembrane region" description="Helical" evidence="2">
    <location>
        <begin position="640"/>
        <end position="658"/>
    </location>
</feature>
<feature type="transmembrane region" description="Helical" evidence="2">
    <location>
        <begin position="291"/>
        <end position="312"/>
    </location>
</feature>
<dbReference type="EMBL" id="RAHX01000001">
    <property type="protein sequence ID" value="RJY09853.1"/>
    <property type="molecule type" value="Genomic_DNA"/>
</dbReference>
<evidence type="ECO:0000313" key="3">
    <source>
        <dbReference type="EMBL" id="RJY09853.1"/>
    </source>
</evidence>
<dbReference type="PIRSF" id="PIRSF035905">
    <property type="entry name" value="UCP035905_mp"/>
    <property type="match status" value="1"/>
</dbReference>
<feature type="transmembrane region" description="Helical" evidence="2">
    <location>
        <begin position="953"/>
        <end position="970"/>
    </location>
</feature>
<dbReference type="InterPro" id="IPR019286">
    <property type="entry name" value="DUF2339_TM"/>
</dbReference>
<feature type="transmembrane region" description="Helical" evidence="2">
    <location>
        <begin position="419"/>
        <end position="439"/>
    </location>
</feature>
<feature type="transmembrane region" description="Helical" evidence="2">
    <location>
        <begin position="132"/>
        <end position="153"/>
    </location>
</feature>
<gene>
    <name evidence="3" type="ORF">D6201_11235</name>
</gene>
<feature type="transmembrane region" description="Helical" evidence="2">
    <location>
        <begin position="708"/>
        <end position="726"/>
    </location>
</feature>
<keyword evidence="4" id="KW-1185">Reference proteome</keyword>
<feature type="transmembrane region" description="Helical" evidence="2">
    <location>
        <begin position="899"/>
        <end position="916"/>
    </location>
</feature>
<feature type="transmembrane region" description="Helical" evidence="2">
    <location>
        <begin position="318"/>
        <end position="339"/>
    </location>
</feature>
<feature type="transmembrane region" description="Helical" evidence="2">
    <location>
        <begin position="733"/>
        <end position="751"/>
    </location>
</feature>
<reference evidence="3 4" key="1">
    <citation type="journal article" date="2017" name="Int. J. Syst. Evol. Microbiol.">
        <title>Erythrobacter aquimixticola sp. nov., isolated from the junction between the ocean and a freshwater spring.</title>
        <authorList>
            <person name="Park S."/>
            <person name="Jung Y.T."/>
            <person name="Choi S.J."/>
            <person name="Yoon J.H."/>
        </authorList>
    </citation>
    <scope>NUCLEOTIDE SEQUENCE [LARGE SCALE GENOMIC DNA]</scope>
    <source>
        <strain evidence="3 4">JSSK-14</strain>
    </source>
</reference>
<feature type="transmembrane region" description="Helical" evidence="2">
    <location>
        <begin position="529"/>
        <end position="546"/>
    </location>
</feature>
<feature type="transmembrane region" description="Helical" evidence="2">
    <location>
        <begin position="617"/>
        <end position="634"/>
    </location>
</feature>
<sequence>MEFLLIIVIGAVLFGLWQRVDDLERRLADAESRGYGYAPEMPPTHVADQEPIVRTAPREPTPEFDHERGYDPIDVEPVAMPEPQPEPAMPLAAADAPSVVEEPPSVEQHDDDDASSYRAPRFDFEDIFGRKLPIWAGGIALAVGGVFLVIYSIEAGLLGPEVRVALSFLFGLVLLGGAEAAYRFEDKVADPRVRQALAGAGIATLYAAFYLAGSLYGLIGPATAFVGLALVTALALGLTARFGLPTAILGLLGGFATPLLVASEDANVPVLAFYLALLTCGLAITARRLGVAWLGAAALAGGFGWGGLMLLAQPVDSADFISIGLYLLVLGIAVPLLLTDETRLPFTRLMASALAAAQLAALVGLAGFDLLTWGLYLLLAAALAVLAWRHAELRVGNGFATALGAILLMLWPNSSADDFVTVAAALGVIGLGLPLALIWRGRADDPDLLQLSLGALLLGGALFLRFGSWDNEVHLPGLAMASAALAAIVAAGAYRIWRRGGDLDRLLAMPVAASAILSFAALHVVLADWAEVVGAAVVTLVLAELIRRRRGKSLAGVAWIGAVVTAIALLSIGTILAELSRAFGDDYGDPILWQSLIRWASATLPFLALAAVEWRRFGRRIAGAITTLMAYTVLAQFIPSAWLAWTAAALALAVTWFLPRRLGALGALLVIGLFWAVAPMIEWLGTGIEAVGARPAFVGDLPTVGDTLRRVLPFVAVLALAIWRIGMARRWRILFTALAGAGALVVLHTLFKQIFAIASPGDFTNYGLLERTVWQALLIGGGAAVLRLRPSLREPALASIAAGCAHFAYFSFILHNPLWDAQAVGPAPIANALLAAYGVAGIGVWLLASTLRERTGGKLRPMRDGLFMFLTAFWALSELRHAFAGSILIYAPMTQTEDLLRSLLGIVLALGFLWWGSRSDQRTWRIGSLVLMLVAVLKVFLFDAAELEGLLRIGSFLALGASLIGIGWVYSRQLSSRSRAAAEA</sequence>
<feature type="transmembrane region" description="Helical" evidence="2">
    <location>
        <begin position="473"/>
        <end position="494"/>
    </location>
</feature>
<feature type="transmembrane region" description="Helical" evidence="2">
    <location>
        <begin position="869"/>
        <end position="893"/>
    </location>
</feature>
<comment type="caution">
    <text evidence="3">The sequence shown here is derived from an EMBL/GenBank/DDBJ whole genome shotgun (WGS) entry which is preliminary data.</text>
</comment>
<keyword evidence="2" id="KW-1133">Transmembrane helix</keyword>
<feature type="transmembrane region" description="Helical" evidence="2">
    <location>
        <begin position="165"/>
        <end position="184"/>
    </location>
</feature>